<dbReference type="AlphaFoldDB" id="A8LRN2"/>
<feature type="chain" id="PRO_5002725375" description="PEP-CTERM protein-sorting domain-containing protein" evidence="2">
    <location>
        <begin position="26"/>
        <end position="254"/>
    </location>
</feature>
<evidence type="ECO:0008006" key="5">
    <source>
        <dbReference type="Google" id="ProtNLM"/>
    </source>
</evidence>
<evidence type="ECO:0000313" key="3">
    <source>
        <dbReference type="EMBL" id="ABV94063.1"/>
    </source>
</evidence>
<evidence type="ECO:0000313" key="4">
    <source>
        <dbReference type="Proteomes" id="UP000006833"/>
    </source>
</evidence>
<dbReference type="HOGENOM" id="CLU_1092951_0_0_5"/>
<keyword evidence="1" id="KW-0472">Membrane</keyword>
<keyword evidence="4" id="KW-1185">Reference proteome</keyword>
<name>A8LRN2_DINSH</name>
<sequence length="254" mass="26024">MKMRSFLAATAVTALLPFSATVASAITLDQLVAGSTLTQGDVTFSGFKFDDRFGTDTTGGLPDRTDAAFPGDRSVDASEIGITTSSTSSTVSLTATIDPAISIAGEGSPTLARIYDFFFDFTVTVAGTSVRTLDSVALGDGDLFATGNGVSEIIFDIAGISGRNDLEIFEAPGLGFSQSSDTTTLASVKSLDFLGQIEGDTRDGDTAGISTFTITFDLGGVAPPPPHVIPVPAGLPLLLTGLVGLGLARRARRG</sequence>
<reference evidence="4" key="1">
    <citation type="journal article" date="2010" name="ISME J.">
        <title>The complete genome sequence of the algal symbiont Dinoroseobacter shibae: a hitchhiker's guide to life in the sea.</title>
        <authorList>
            <person name="Wagner-Dobler I."/>
            <person name="Ballhausen B."/>
            <person name="Berger M."/>
            <person name="Brinkhoff T."/>
            <person name="Buchholz I."/>
            <person name="Bunk B."/>
            <person name="Cypionka H."/>
            <person name="Daniel R."/>
            <person name="Drepper T."/>
            <person name="Gerdts G."/>
            <person name="Hahnke S."/>
            <person name="Han C."/>
            <person name="Jahn D."/>
            <person name="Kalhoefer D."/>
            <person name="Kiss H."/>
            <person name="Klenk H.P."/>
            <person name="Kyrpides N."/>
            <person name="Liebl W."/>
            <person name="Liesegang H."/>
            <person name="Meincke L."/>
            <person name="Pati A."/>
            <person name="Petersen J."/>
            <person name="Piekarski T."/>
            <person name="Pommerenke C."/>
            <person name="Pradella S."/>
            <person name="Pukall R."/>
            <person name="Rabus R."/>
            <person name="Stackebrandt E."/>
            <person name="Thole S."/>
            <person name="Thompson L."/>
            <person name="Tielen P."/>
            <person name="Tomasch J."/>
            <person name="von Jan M."/>
            <person name="Wanphrut N."/>
            <person name="Wichels A."/>
            <person name="Zech H."/>
            <person name="Simon M."/>
        </authorList>
    </citation>
    <scope>NUCLEOTIDE SEQUENCE [LARGE SCALE GENOMIC DNA]</scope>
    <source>
        <strain evidence="4">DSM 16493 / NCIMB 14021 / DFL 12</strain>
    </source>
</reference>
<protein>
    <recommendedName>
        <fullName evidence="5">PEP-CTERM protein-sorting domain-containing protein</fullName>
    </recommendedName>
</protein>
<organism evidence="3 4">
    <name type="scientific">Dinoroseobacter shibae (strain DSM 16493 / NCIMB 14021 / DFL 12)</name>
    <dbReference type="NCBI Taxonomy" id="398580"/>
    <lineage>
        <taxon>Bacteria</taxon>
        <taxon>Pseudomonadati</taxon>
        <taxon>Pseudomonadota</taxon>
        <taxon>Alphaproteobacteria</taxon>
        <taxon>Rhodobacterales</taxon>
        <taxon>Roseobacteraceae</taxon>
        <taxon>Dinoroseobacter</taxon>
    </lineage>
</organism>
<dbReference type="KEGG" id="dsh:Dshi_2327"/>
<evidence type="ECO:0000256" key="1">
    <source>
        <dbReference type="SAM" id="Phobius"/>
    </source>
</evidence>
<evidence type="ECO:0000256" key="2">
    <source>
        <dbReference type="SAM" id="SignalP"/>
    </source>
</evidence>
<gene>
    <name evidence="3" type="ordered locus">Dshi_2327</name>
</gene>
<dbReference type="RefSeq" id="WP_012178994.1">
    <property type="nucleotide sequence ID" value="NC_009952.1"/>
</dbReference>
<proteinExistence type="predicted"/>
<keyword evidence="2" id="KW-0732">Signal</keyword>
<feature type="signal peptide" evidence="2">
    <location>
        <begin position="1"/>
        <end position="25"/>
    </location>
</feature>
<feature type="transmembrane region" description="Helical" evidence="1">
    <location>
        <begin position="228"/>
        <end position="248"/>
    </location>
</feature>
<keyword evidence="1" id="KW-1133">Transmembrane helix</keyword>
<keyword evidence="1" id="KW-0812">Transmembrane</keyword>
<dbReference type="EMBL" id="CP000830">
    <property type="protein sequence ID" value="ABV94063.1"/>
    <property type="molecule type" value="Genomic_DNA"/>
</dbReference>
<dbReference type="Proteomes" id="UP000006833">
    <property type="component" value="Chromosome"/>
</dbReference>
<accession>A8LRN2</accession>